<evidence type="ECO:0000313" key="2">
    <source>
        <dbReference type="EMBL" id="RLY03430.1"/>
    </source>
</evidence>
<dbReference type="PANTHER" id="PTHR34475:SF1">
    <property type="entry name" value="CYTOSKELETON PROTEIN RODZ"/>
    <property type="match status" value="1"/>
</dbReference>
<name>A0A3L9DXA9_9STRE</name>
<dbReference type="PANTHER" id="PTHR34475">
    <property type="match status" value="1"/>
</dbReference>
<keyword evidence="1" id="KW-0472">Membrane</keyword>
<evidence type="ECO:0000256" key="1">
    <source>
        <dbReference type="SAM" id="Phobius"/>
    </source>
</evidence>
<dbReference type="InterPro" id="IPR010982">
    <property type="entry name" value="Lambda_DNA-bd_dom_sf"/>
</dbReference>
<sequence length="292" mass="32392">MNGKMIGDILREARLSKQLQLTDIESRTGIAVHHLLALELDQFSLVPAEEVELYLRSYAELVNLDAEEILIQYANQNSFLNTLPHSRVAKTKSELVSISVDKEDVPMERMAHRRRRSHREATQKKSVFPKVLLSLLSISIIALIGYFAVKHWPLTDFIKQAGNETPSTTEETTVTTAVETTTVTEMPIVLKAEVQEDGSYLATLKTDKEVSDVTFTLKEGESWVSLNDGVNGEQGMLLTPDQNTFTLSVNKGTSPFITVGQPTQTTITADGQEIDLSELVNSVPATFTLKVE</sequence>
<keyword evidence="3" id="KW-1185">Reference proteome</keyword>
<evidence type="ECO:0000313" key="3">
    <source>
        <dbReference type="Proteomes" id="UP000279194"/>
    </source>
</evidence>
<accession>A0A3L9DXA9</accession>
<keyword evidence="1" id="KW-1133">Transmembrane helix</keyword>
<keyword evidence="1" id="KW-0812">Transmembrane</keyword>
<gene>
    <name evidence="2" type="ORF">EAF07_05235</name>
</gene>
<dbReference type="Pfam" id="PF13413">
    <property type="entry name" value="HTH_25"/>
    <property type="match status" value="1"/>
</dbReference>
<dbReference type="Proteomes" id="UP000279194">
    <property type="component" value="Unassembled WGS sequence"/>
</dbReference>
<dbReference type="OrthoDB" id="9797543at2"/>
<dbReference type="GO" id="GO:0003677">
    <property type="term" value="F:DNA binding"/>
    <property type="evidence" value="ECO:0007669"/>
    <property type="project" value="InterPro"/>
</dbReference>
<dbReference type="EMBL" id="RCVM01000008">
    <property type="protein sequence ID" value="RLY03430.1"/>
    <property type="molecule type" value="Genomic_DNA"/>
</dbReference>
<comment type="caution">
    <text evidence="2">The sequence shown here is derived from an EMBL/GenBank/DDBJ whole genome shotgun (WGS) entry which is preliminary data.</text>
</comment>
<protein>
    <submittedName>
        <fullName evidence="2">Helix-turn-helix domain-containing protein</fullName>
    </submittedName>
</protein>
<dbReference type="AlphaFoldDB" id="A0A3L9DXA9"/>
<feature type="transmembrane region" description="Helical" evidence="1">
    <location>
        <begin position="127"/>
        <end position="149"/>
    </location>
</feature>
<organism evidence="2 3">
    <name type="scientific">Streptococcus hillyeri</name>
    <dbReference type="NCBI Taxonomy" id="2282420"/>
    <lineage>
        <taxon>Bacteria</taxon>
        <taxon>Bacillati</taxon>
        <taxon>Bacillota</taxon>
        <taxon>Bacilli</taxon>
        <taxon>Lactobacillales</taxon>
        <taxon>Streptococcaceae</taxon>
        <taxon>Streptococcus</taxon>
    </lineage>
</organism>
<reference evidence="2 3" key="1">
    <citation type="submission" date="2018-10" db="EMBL/GenBank/DDBJ databases">
        <title>Streptococcus hillyeri sp. nov., isolated from equine tracheal sample.</title>
        <authorList>
            <person name="Macfadyen A.C."/>
            <person name="Waller A."/>
            <person name="Paterson G.K."/>
        </authorList>
    </citation>
    <scope>NUCLEOTIDE SEQUENCE [LARGE SCALE GENOMIC DNA]</scope>
    <source>
        <strain evidence="2 3">28462</strain>
    </source>
</reference>
<dbReference type="Gene3D" id="1.10.260.40">
    <property type="entry name" value="lambda repressor-like DNA-binding domains"/>
    <property type="match status" value="1"/>
</dbReference>
<dbReference type="InterPro" id="IPR050400">
    <property type="entry name" value="Bact_Cytoskel_RodZ"/>
</dbReference>
<dbReference type="RefSeq" id="WP_121835351.1">
    <property type="nucleotide sequence ID" value="NZ_RCVM01000008.1"/>
</dbReference>
<proteinExistence type="predicted"/>